<dbReference type="InterPro" id="IPR024766">
    <property type="entry name" value="Znf_RING_H2"/>
</dbReference>
<evidence type="ECO:0000259" key="7">
    <source>
        <dbReference type="PROSITE" id="PS50089"/>
    </source>
</evidence>
<dbReference type="WBParaSite" id="PDA_v2.g18520.t1">
    <property type="protein sequence ID" value="PDA_v2.g18520.t1"/>
    <property type="gene ID" value="PDA_v2.g18520"/>
</dbReference>
<keyword evidence="4" id="KW-0833">Ubl conjugation pathway</keyword>
<evidence type="ECO:0000256" key="3">
    <source>
        <dbReference type="ARBA" id="ARBA00022771"/>
    </source>
</evidence>
<comment type="pathway">
    <text evidence="1">Protein modification; protein ubiquitination.</text>
</comment>
<dbReference type="Gene3D" id="3.30.40.10">
    <property type="entry name" value="Zinc/RING finger domain, C3HC4 (zinc finger)"/>
    <property type="match status" value="1"/>
</dbReference>
<evidence type="ECO:0000256" key="4">
    <source>
        <dbReference type="ARBA" id="ARBA00022786"/>
    </source>
</evidence>
<accession>A0A914PJG9</accession>
<feature type="domain" description="RING-type" evidence="7">
    <location>
        <begin position="10"/>
        <end position="33"/>
    </location>
</feature>
<evidence type="ECO:0000256" key="1">
    <source>
        <dbReference type="ARBA" id="ARBA00004906"/>
    </source>
</evidence>
<evidence type="ECO:0000256" key="6">
    <source>
        <dbReference type="PROSITE-ProRule" id="PRU00175"/>
    </source>
</evidence>
<dbReference type="SUPFAM" id="SSF57850">
    <property type="entry name" value="RING/U-box"/>
    <property type="match status" value="1"/>
</dbReference>
<name>A0A914PJG9_9BILA</name>
<keyword evidence="8" id="KW-1185">Reference proteome</keyword>
<evidence type="ECO:0000256" key="5">
    <source>
        <dbReference type="ARBA" id="ARBA00022833"/>
    </source>
</evidence>
<proteinExistence type="predicted"/>
<evidence type="ECO:0000256" key="2">
    <source>
        <dbReference type="ARBA" id="ARBA00022723"/>
    </source>
</evidence>
<dbReference type="Proteomes" id="UP000887578">
    <property type="component" value="Unplaced"/>
</dbReference>
<dbReference type="Pfam" id="PF12678">
    <property type="entry name" value="zf-rbx1"/>
    <property type="match status" value="1"/>
</dbReference>
<keyword evidence="5" id="KW-0862">Zinc</keyword>
<dbReference type="AlphaFoldDB" id="A0A914PJG9"/>
<dbReference type="InterPro" id="IPR013083">
    <property type="entry name" value="Znf_RING/FYVE/PHD"/>
</dbReference>
<evidence type="ECO:0000313" key="8">
    <source>
        <dbReference type="Proteomes" id="UP000887578"/>
    </source>
</evidence>
<keyword evidence="3 6" id="KW-0863">Zinc-finger</keyword>
<keyword evidence="2" id="KW-0479">Metal-binding</keyword>
<reference evidence="9" key="1">
    <citation type="submission" date="2022-11" db="UniProtKB">
        <authorList>
            <consortium name="WormBaseParasite"/>
        </authorList>
    </citation>
    <scope>IDENTIFICATION</scope>
</reference>
<evidence type="ECO:0000313" key="9">
    <source>
        <dbReference type="WBParaSite" id="PDA_v2.g18520.t1"/>
    </source>
</evidence>
<dbReference type="GO" id="GO:0031461">
    <property type="term" value="C:cullin-RING ubiquitin ligase complex"/>
    <property type="evidence" value="ECO:0007669"/>
    <property type="project" value="UniProtKB-ARBA"/>
</dbReference>
<dbReference type="InterPro" id="IPR001841">
    <property type="entry name" value="Znf_RING"/>
</dbReference>
<dbReference type="GO" id="GO:0008270">
    <property type="term" value="F:zinc ion binding"/>
    <property type="evidence" value="ECO:0007669"/>
    <property type="project" value="UniProtKB-KW"/>
</dbReference>
<organism evidence="8 9">
    <name type="scientific">Panagrolaimus davidi</name>
    <dbReference type="NCBI Taxonomy" id="227884"/>
    <lineage>
        <taxon>Eukaryota</taxon>
        <taxon>Metazoa</taxon>
        <taxon>Ecdysozoa</taxon>
        <taxon>Nematoda</taxon>
        <taxon>Chromadorea</taxon>
        <taxon>Rhabditida</taxon>
        <taxon>Tylenchina</taxon>
        <taxon>Panagrolaimomorpha</taxon>
        <taxon>Panagrolaimoidea</taxon>
        <taxon>Panagrolaimidae</taxon>
        <taxon>Panagrolaimus</taxon>
    </lineage>
</organism>
<sequence length="105" mass="12461">MSNIYAISKCGHTFHHKCIHPWISNAKNCPTCRTNAVPSDIIKLFIQEDNVENVIPKKEEILPYTETKRANYWRRIMTECQCEIIRYEIGYFQYKCLKDFNVQVS</sequence>
<protein>
    <submittedName>
        <fullName evidence="9">RING-type domain-containing protein</fullName>
    </submittedName>
</protein>
<dbReference type="PROSITE" id="PS50089">
    <property type="entry name" value="ZF_RING_2"/>
    <property type="match status" value="1"/>
</dbReference>